<reference evidence="3" key="1">
    <citation type="journal article" date="2019" name="bioRxiv">
        <title>The Genome of the Zebra Mussel, Dreissena polymorpha: A Resource for Invasive Species Research.</title>
        <authorList>
            <person name="McCartney M.A."/>
            <person name="Auch B."/>
            <person name="Kono T."/>
            <person name="Mallez S."/>
            <person name="Zhang Y."/>
            <person name="Obille A."/>
            <person name="Becker A."/>
            <person name="Abrahante J.E."/>
            <person name="Garbe J."/>
            <person name="Badalamenti J.P."/>
            <person name="Herman A."/>
            <person name="Mangelson H."/>
            <person name="Liachko I."/>
            <person name="Sullivan S."/>
            <person name="Sone E.D."/>
            <person name="Koren S."/>
            <person name="Silverstein K.A.T."/>
            <person name="Beckman K.B."/>
            <person name="Gohl D.M."/>
        </authorList>
    </citation>
    <scope>NUCLEOTIDE SEQUENCE</scope>
    <source>
        <strain evidence="3">Duluth1</strain>
        <tissue evidence="3">Whole animal</tissue>
    </source>
</reference>
<reference evidence="3" key="2">
    <citation type="submission" date="2020-11" db="EMBL/GenBank/DDBJ databases">
        <authorList>
            <person name="McCartney M.A."/>
            <person name="Auch B."/>
            <person name="Kono T."/>
            <person name="Mallez S."/>
            <person name="Becker A."/>
            <person name="Gohl D.M."/>
            <person name="Silverstein K.A.T."/>
            <person name="Koren S."/>
            <person name="Bechman K.B."/>
            <person name="Herman A."/>
            <person name="Abrahante J.E."/>
            <person name="Garbe J."/>
        </authorList>
    </citation>
    <scope>NUCLEOTIDE SEQUENCE</scope>
    <source>
        <strain evidence="3">Duluth1</strain>
        <tissue evidence="3">Whole animal</tissue>
    </source>
</reference>
<dbReference type="PANTHER" id="PTHR48207:SF3">
    <property type="entry name" value="SUCCINATE--HYDROXYMETHYLGLUTARATE COA-TRANSFERASE"/>
    <property type="match status" value="1"/>
</dbReference>
<proteinExistence type="inferred from homology"/>
<dbReference type="PANTHER" id="PTHR48207">
    <property type="entry name" value="SUCCINATE--HYDROXYMETHYLGLUTARATE COA-TRANSFERASE"/>
    <property type="match status" value="1"/>
</dbReference>
<dbReference type="AlphaFoldDB" id="A0A9D4HL21"/>
<evidence type="ECO:0000256" key="1">
    <source>
        <dbReference type="ARBA" id="ARBA00008383"/>
    </source>
</evidence>
<comment type="similarity">
    <text evidence="1">Belongs to the CoA-transferase III family.</text>
</comment>
<dbReference type="InterPro" id="IPR003673">
    <property type="entry name" value="CoA-Trfase_fam_III"/>
</dbReference>
<accession>A0A9D4HL21</accession>
<dbReference type="InterPro" id="IPR050483">
    <property type="entry name" value="CoA-transferase_III_domain"/>
</dbReference>
<dbReference type="SUPFAM" id="SSF89796">
    <property type="entry name" value="CoA-transferase family III (CaiB/BaiF)"/>
    <property type="match status" value="1"/>
</dbReference>
<organism evidence="3 4">
    <name type="scientific">Dreissena polymorpha</name>
    <name type="common">Zebra mussel</name>
    <name type="synonym">Mytilus polymorpha</name>
    <dbReference type="NCBI Taxonomy" id="45954"/>
    <lineage>
        <taxon>Eukaryota</taxon>
        <taxon>Metazoa</taxon>
        <taxon>Spiralia</taxon>
        <taxon>Lophotrochozoa</taxon>
        <taxon>Mollusca</taxon>
        <taxon>Bivalvia</taxon>
        <taxon>Autobranchia</taxon>
        <taxon>Heteroconchia</taxon>
        <taxon>Euheterodonta</taxon>
        <taxon>Imparidentia</taxon>
        <taxon>Neoheterodontei</taxon>
        <taxon>Myida</taxon>
        <taxon>Dreissenoidea</taxon>
        <taxon>Dreissenidae</taxon>
        <taxon>Dreissena</taxon>
    </lineage>
</organism>
<name>A0A9D4HL21_DREPO</name>
<evidence type="ECO:0000256" key="2">
    <source>
        <dbReference type="ARBA" id="ARBA00022679"/>
    </source>
</evidence>
<dbReference type="Proteomes" id="UP000828390">
    <property type="component" value="Unassembled WGS sequence"/>
</dbReference>
<keyword evidence="2" id="KW-0808">Transferase</keyword>
<evidence type="ECO:0000313" key="4">
    <source>
        <dbReference type="Proteomes" id="UP000828390"/>
    </source>
</evidence>
<dbReference type="GO" id="GO:0005739">
    <property type="term" value="C:mitochondrion"/>
    <property type="evidence" value="ECO:0007669"/>
    <property type="project" value="TreeGrafter"/>
</dbReference>
<gene>
    <name evidence="3" type="ORF">DPMN_064432</name>
</gene>
<comment type="caution">
    <text evidence="3">The sequence shown here is derived from an EMBL/GenBank/DDBJ whole genome shotgun (WGS) entry which is preliminary data.</text>
</comment>
<evidence type="ECO:0000313" key="3">
    <source>
        <dbReference type="EMBL" id="KAH3721504.1"/>
    </source>
</evidence>
<protein>
    <submittedName>
        <fullName evidence="3">Uncharacterized protein</fullName>
    </submittedName>
</protein>
<sequence>MTRESDVLIENYIPGKLTNLGLGFEQLSRIAPHLVYCLITGKDSASSRVLLNHG</sequence>
<dbReference type="GO" id="GO:0047369">
    <property type="term" value="F:succinate-hydroxymethylglutarate CoA-transferase activity"/>
    <property type="evidence" value="ECO:0007669"/>
    <property type="project" value="TreeGrafter"/>
</dbReference>
<dbReference type="Gene3D" id="3.40.50.10540">
    <property type="entry name" value="Crotonobetainyl-coa:carnitine coa-transferase, domain 1"/>
    <property type="match status" value="1"/>
</dbReference>
<dbReference type="InterPro" id="IPR023606">
    <property type="entry name" value="CoA-Trfase_III_dom_1_sf"/>
</dbReference>
<dbReference type="EMBL" id="JAIWYP010000013">
    <property type="protein sequence ID" value="KAH3721504.1"/>
    <property type="molecule type" value="Genomic_DNA"/>
</dbReference>
<keyword evidence="4" id="KW-1185">Reference proteome</keyword>
<dbReference type="Pfam" id="PF02515">
    <property type="entry name" value="CoA_transf_3"/>
    <property type="match status" value="1"/>
</dbReference>